<dbReference type="GO" id="GO:0000976">
    <property type="term" value="F:transcription cis-regulatory region binding"/>
    <property type="evidence" value="ECO:0007669"/>
    <property type="project" value="TreeGrafter"/>
</dbReference>
<evidence type="ECO:0000313" key="6">
    <source>
        <dbReference type="EMBL" id="SDS73883.1"/>
    </source>
</evidence>
<dbReference type="STRING" id="1203190.GCA_000312345_00660"/>
<dbReference type="InterPro" id="IPR036271">
    <property type="entry name" value="Tet_transcr_reg_TetR-rel_C_sf"/>
</dbReference>
<dbReference type="OrthoDB" id="3432043at2"/>
<evidence type="ECO:0000259" key="5">
    <source>
        <dbReference type="PROSITE" id="PS50977"/>
    </source>
</evidence>
<dbReference type="AlphaFoldDB" id="A0A1H1UN39"/>
<evidence type="ECO:0000256" key="2">
    <source>
        <dbReference type="ARBA" id="ARBA00023125"/>
    </source>
</evidence>
<dbReference type="Pfam" id="PF00440">
    <property type="entry name" value="TetR_N"/>
    <property type="match status" value="1"/>
</dbReference>
<dbReference type="InterPro" id="IPR009057">
    <property type="entry name" value="Homeodomain-like_sf"/>
</dbReference>
<dbReference type="PANTHER" id="PTHR30055:SF234">
    <property type="entry name" value="HTH-TYPE TRANSCRIPTIONAL REGULATOR BETI"/>
    <property type="match status" value="1"/>
</dbReference>
<dbReference type="GO" id="GO:0003700">
    <property type="term" value="F:DNA-binding transcription factor activity"/>
    <property type="evidence" value="ECO:0007669"/>
    <property type="project" value="TreeGrafter"/>
</dbReference>
<dbReference type="EMBL" id="LT629765">
    <property type="protein sequence ID" value="SDS73883.1"/>
    <property type="molecule type" value="Genomic_DNA"/>
</dbReference>
<dbReference type="PROSITE" id="PS50977">
    <property type="entry name" value="HTH_TETR_2"/>
    <property type="match status" value="1"/>
</dbReference>
<reference evidence="6 7" key="1">
    <citation type="submission" date="2016-10" db="EMBL/GenBank/DDBJ databases">
        <authorList>
            <person name="de Groot N.N."/>
        </authorList>
    </citation>
    <scope>NUCLEOTIDE SEQUENCE [LARGE SCALE GENOMIC DNA]</scope>
    <source>
        <strain evidence="6 7">DSM 45434</strain>
    </source>
</reference>
<dbReference type="RefSeq" id="WP_019193514.1">
    <property type="nucleotide sequence ID" value="NZ_LT629765.1"/>
</dbReference>
<name>A0A1H1UN39_9CORY</name>
<keyword evidence="7" id="KW-1185">Reference proteome</keyword>
<keyword evidence="2 4" id="KW-0238">DNA-binding</keyword>
<accession>A0A1H1UN39</accession>
<dbReference type="SUPFAM" id="SSF46689">
    <property type="entry name" value="Homeodomain-like"/>
    <property type="match status" value="1"/>
</dbReference>
<evidence type="ECO:0000313" key="7">
    <source>
        <dbReference type="Proteomes" id="UP000182237"/>
    </source>
</evidence>
<proteinExistence type="predicted"/>
<keyword evidence="3" id="KW-0804">Transcription</keyword>
<dbReference type="eggNOG" id="COG1309">
    <property type="taxonomic scope" value="Bacteria"/>
</dbReference>
<gene>
    <name evidence="6" type="ORF">SAMN04488539_2285</name>
</gene>
<sequence length="187" mass="19980">MSPQRSRGRPTKAIVTCDKITKAALEIAAQQGYSKLTMSAVARALGVSPSALYNHVSGKEELLFIVEDAVMAQVDTAALEACLAGTIEPAEALTAWGSSYRDVLSRHCALIAHLGTMPTFGARGTVEMYELVVAVVRRAGVDEREAMDVVAVLESFIFGASFNVLIDAHNPHHIFDLGLRTLLAGLV</sequence>
<dbReference type="InterPro" id="IPR001647">
    <property type="entry name" value="HTH_TetR"/>
</dbReference>
<protein>
    <submittedName>
        <fullName evidence="6">DNA-binding transcriptional regulator, AcrR family</fullName>
    </submittedName>
</protein>
<dbReference type="InterPro" id="IPR050109">
    <property type="entry name" value="HTH-type_TetR-like_transc_reg"/>
</dbReference>
<dbReference type="PANTHER" id="PTHR30055">
    <property type="entry name" value="HTH-TYPE TRANSCRIPTIONAL REGULATOR RUTR"/>
    <property type="match status" value="1"/>
</dbReference>
<dbReference type="PRINTS" id="PR00455">
    <property type="entry name" value="HTHTETR"/>
</dbReference>
<organism evidence="6 7">
    <name type="scientific">Corynebacterium timonense</name>
    <dbReference type="NCBI Taxonomy" id="441500"/>
    <lineage>
        <taxon>Bacteria</taxon>
        <taxon>Bacillati</taxon>
        <taxon>Actinomycetota</taxon>
        <taxon>Actinomycetes</taxon>
        <taxon>Mycobacteriales</taxon>
        <taxon>Corynebacteriaceae</taxon>
        <taxon>Corynebacterium</taxon>
    </lineage>
</organism>
<feature type="DNA-binding region" description="H-T-H motif" evidence="4">
    <location>
        <begin position="37"/>
        <end position="56"/>
    </location>
</feature>
<feature type="domain" description="HTH tetR-type" evidence="5">
    <location>
        <begin position="14"/>
        <end position="74"/>
    </location>
</feature>
<evidence type="ECO:0000256" key="3">
    <source>
        <dbReference type="ARBA" id="ARBA00023163"/>
    </source>
</evidence>
<evidence type="ECO:0000256" key="1">
    <source>
        <dbReference type="ARBA" id="ARBA00023015"/>
    </source>
</evidence>
<dbReference type="Gene3D" id="1.10.357.10">
    <property type="entry name" value="Tetracycline Repressor, domain 2"/>
    <property type="match status" value="1"/>
</dbReference>
<evidence type="ECO:0000256" key="4">
    <source>
        <dbReference type="PROSITE-ProRule" id="PRU00335"/>
    </source>
</evidence>
<dbReference type="SUPFAM" id="SSF48498">
    <property type="entry name" value="Tetracyclin repressor-like, C-terminal domain"/>
    <property type="match status" value="1"/>
</dbReference>
<dbReference type="Proteomes" id="UP000182237">
    <property type="component" value="Chromosome I"/>
</dbReference>
<keyword evidence="1" id="KW-0805">Transcription regulation</keyword>